<evidence type="ECO:0000313" key="2">
    <source>
        <dbReference type="Proteomes" id="UP000027451"/>
    </source>
</evidence>
<accession>A0A656QRW6</accession>
<sequence length="80" mass="9023">MGAVSEQQRTSGRPDVRVEFYAFAPLHAARQSAHQRPIDVVARCKLNVSLSMSFVHQIYGYDRSPSTVLKRQLHARASLK</sequence>
<gene>
    <name evidence="1" type="ORF">BG60_29100</name>
</gene>
<name>A0A656QRW6_9BURK</name>
<dbReference type="EMBL" id="JFHD01000005">
    <property type="protein sequence ID" value="KDR31775.1"/>
    <property type="molecule type" value="Genomic_DNA"/>
</dbReference>
<dbReference type="Proteomes" id="UP000027451">
    <property type="component" value="Unassembled WGS sequence"/>
</dbReference>
<organism evidence="1 2">
    <name type="scientific">Caballeronia zhejiangensis</name>
    <dbReference type="NCBI Taxonomy" id="871203"/>
    <lineage>
        <taxon>Bacteria</taxon>
        <taxon>Pseudomonadati</taxon>
        <taxon>Pseudomonadota</taxon>
        <taxon>Betaproteobacteria</taxon>
        <taxon>Burkholderiales</taxon>
        <taxon>Burkholderiaceae</taxon>
        <taxon>Caballeronia</taxon>
    </lineage>
</organism>
<reference evidence="1 2" key="1">
    <citation type="submission" date="2014-03" db="EMBL/GenBank/DDBJ databases">
        <title>Draft Genome Sequences of Four Burkholderia Strains.</title>
        <authorList>
            <person name="Liu X.Y."/>
            <person name="Li C.X."/>
            <person name="Xu J.H."/>
        </authorList>
    </citation>
    <scope>NUCLEOTIDE SEQUENCE [LARGE SCALE GENOMIC DNA]</scope>
    <source>
        <strain evidence="1 2">OP-1</strain>
    </source>
</reference>
<protein>
    <submittedName>
        <fullName evidence="1">Uncharacterized protein</fullName>
    </submittedName>
</protein>
<keyword evidence="2" id="KW-1185">Reference proteome</keyword>
<dbReference type="AlphaFoldDB" id="A0A656QRW6"/>
<comment type="caution">
    <text evidence="1">The sequence shown here is derived from an EMBL/GenBank/DDBJ whole genome shotgun (WGS) entry which is preliminary data.</text>
</comment>
<evidence type="ECO:0000313" key="1">
    <source>
        <dbReference type="EMBL" id="KDR31775.1"/>
    </source>
</evidence>
<proteinExistence type="predicted"/>